<evidence type="ECO:0000313" key="7">
    <source>
        <dbReference type="Proteomes" id="UP000193719"/>
    </source>
</evidence>
<accession>A0A1Y1V0E2</accession>
<keyword evidence="3" id="KW-1133">Transmembrane helix</keyword>
<keyword evidence="2" id="KW-0812">Transmembrane</keyword>
<keyword evidence="4" id="KW-0472">Membrane</keyword>
<evidence type="ECO:0000259" key="5">
    <source>
        <dbReference type="SMART" id="SM01158"/>
    </source>
</evidence>
<evidence type="ECO:0000256" key="2">
    <source>
        <dbReference type="ARBA" id="ARBA00022692"/>
    </source>
</evidence>
<keyword evidence="7" id="KW-1185">Reference proteome</keyword>
<name>A0A1Y1V0E2_9FUNG</name>
<reference evidence="6 7" key="1">
    <citation type="submission" date="2016-08" db="EMBL/GenBank/DDBJ databases">
        <title>Genomes of anaerobic fungi encode conserved fungal cellulosomes for biomass hydrolysis.</title>
        <authorList>
            <consortium name="DOE Joint Genome Institute"/>
            <person name="Haitjema C.H."/>
            <person name="Gilmore S.P."/>
            <person name="Henske J.K."/>
            <person name="Solomon K.V."/>
            <person name="De Groot R."/>
            <person name="Kuo A."/>
            <person name="Mondo S.J."/>
            <person name="Salamov A.A."/>
            <person name="Labutti K."/>
            <person name="Zhao Z."/>
            <person name="Chiniquy J."/>
            <person name="Barry K."/>
            <person name="Brewer H.M."/>
            <person name="Purvine S.O."/>
            <person name="Wright A.T."/>
            <person name="Boxma B."/>
            <person name="Van Alen T."/>
            <person name="Hackstein J.H."/>
            <person name="Baker S.E."/>
            <person name="Grigoriev I.V."/>
            <person name="O'Malley M.A."/>
        </authorList>
    </citation>
    <scope>NUCLEOTIDE SEQUENCE [LARGE SCALE GENOMIC DNA]</scope>
    <source>
        <strain evidence="7">finn</strain>
    </source>
</reference>
<evidence type="ECO:0000256" key="3">
    <source>
        <dbReference type="ARBA" id="ARBA00022989"/>
    </source>
</evidence>
<dbReference type="Pfam" id="PF08427">
    <property type="entry name" value="ARMH3_C"/>
    <property type="match status" value="1"/>
</dbReference>
<dbReference type="PANTHER" id="PTHR13608">
    <property type="entry name" value="ARMADILLO-LIKE HELICAL DOMAIN-CONTAINING PROTEIN 3"/>
    <property type="match status" value="1"/>
</dbReference>
<dbReference type="SMART" id="SM01158">
    <property type="entry name" value="DUF1741"/>
    <property type="match status" value="1"/>
</dbReference>
<evidence type="ECO:0000313" key="6">
    <source>
        <dbReference type="EMBL" id="ORX44558.1"/>
    </source>
</evidence>
<dbReference type="GO" id="GO:0005829">
    <property type="term" value="C:cytosol"/>
    <property type="evidence" value="ECO:0007669"/>
    <property type="project" value="TreeGrafter"/>
</dbReference>
<dbReference type="OrthoDB" id="2012278at2759"/>
<gene>
    <name evidence="6" type="ORF">BCR36DRAFT_127306</name>
</gene>
<dbReference type="Proteomes" id="UP000193719">
    <property type="component" value="Unassembled WGS sequence"/>
</dbReference>
<evidence type="ECO:0000256" key="1">
    <source>
        <dbReference type="ARBA" id="ARBA00004370"/>
    </source>
</evidence>
<feature type="domain" description="Armadillo-like helical" evidence="5">
    <location>
        <begin position="75"/>
        <end position="302"/>
    </location>
</feature>
<comment type="caution">
    <text evidence="6">The sequence shown here is derived from an EMBL/GenBank/DDBJ whole genome shotgun (WGS) entry which is preliminary data.</text>
</comment>
<dbReference type="InterPro" id="IPR013636">
    <property type="entry name" value="ARMH3_C"/>
</dbReference>
<protein>
    <recommendedName>
        <fullName evidence="5">Armadillo-like helical domain-containing protein</fullName>
    </recommendedName>
</protein>
<dbReference type="InterPro" id="IPR039868">
    <property type="entry name" value="ARMD3-like"/>
</dbReference>
<organism evidence="6 7">
    <name type="scientific">Piromyces finnis</name>
    <dbReference type="NCBI Taxonomy" id="1754191"/>
    <lineage>
        <taxon>Eukaryota</taxon>
        <taxon>Fungi</taxon>
        <taxon>Fungi incertae sedis</taxon>
        <taxon>Chytridiomycota</taxon>
        <taxon>Chytridiomycota incertae sedis</taxon>
        <taxon>Neocallimastigomycetes</taxon>
        <taxon>Neocallimastigales</taxon>
        <taxon>Neocallimastigaceae</taxon>
        <taxon>Piromyces</taxon>
    </lineage>
</organism>
<dbReference type="AlphaFoldDB" id="A0A1Y1V0E2"/>
<proteinExistence type="predicted"/>
<sequence>MIYRNEYFVKILFSPRIEEYPDAPINTRLTIITEESPLKQASKANECLEEFISLSSFLFYKLENEDNILYKHGPNLNTKNIAGYILDLMALLISSNLGNKKLFECYYQALLIIQKIIFYLSQMKVRFVYQWNELFDSLFLMINYICKHVSELKEEILLKNIINMLIKTVSLLLINGKIFMDNMNDYDLLIKKIINNKENCLTLKFIKINLEGLSSNENLEELRGYLEDNVLQFFKPIDEIIETVSTDFNSKQNLDIQIKSYSDNVEFKTNMESIEGYYENPHKRKFFIKYNKLIALYLRIMIINDTSLDDFIPSLTTSKNSLI</sequence>
<dbReference type="GO" id="GO:0016020">
    <property type="term" value="C:membrane"/>
    <property type="evidence" value="ECO:0007669"/>
    <property type="project" value="UniProtKB-SubCell"/>
</dbReference>
<evidence type="ECO:0000256" key="4">
    <source>
        <dbReference type="ARBA" id="ARBA00023136"/>
    </source>
</evidence>
<reference evidence="6 7" key="2">
    <citation type="submission" date="2016-08" db="EMBL/GenBank/DDBJ databases">
        <title>Pervasive Adenine N6-methylation of Active Genes in Fungi.</title>
        <authorList>
            <consortium name="DOE Joint Genome Institute"/>
            <person name="Mondo S.J."/>
            <person name="Dannebaum R.O."/>
            <person name="Kuo R.C."/>
            <person name="Labutti K."/>
            <person name="Haridas S."/>
            <person name="Kuo A."/>
            <person name="Salamov A."/>
            <person name="Ahrendt S.R."/>
            <person name="Lipzen A."/>
            <person name="Sullivan W."/>
            <person name="Andreopoulos W.B."/>
            <person name="Clum A."/>
            <person name="Lindquist E."/>
            <person name="Daum C."/>
            <person name="Ramamoorthy G.K."/>
            <person name="Gryganskyi A."/>
            <person name="Culley D."/>
            <person name="Magnuson J.K."/>
            <person name="James T.Y."/>
            <person name="O'Malley M.A."/>
            <person name="Stajich J.E."/>
            <person name="Spatafora J.W."/>
            <person name="Visel A."/>
            <person name="Grigoriev I.V."/>
        </authorList>
    </citation>
    <scope>NUCLEOTIDE SEQUENCE [LARGE SCALE GENOMIC DNA]</scope>
    <source>
        <strain evidence="7">finn</strain>
    </source>
</reference>
<comment type="subcellular location">
    <subcellularLocation>
        <location evidence="1">Membrane</location>
    </subcellularLocation>
</comment>
<dbReference type="PANTHER" id="PTHR13608:SF3">
    <property type="entry name" value="ARMADILLO-LIKE HELICAL DOMAIN-CONTAINING PROTEIN 3"/>
    <property type="match status" value="1"/>
</dbReference>
<dbReference type="EMBL" id="MCFH01000045">
    <property type="protein sequence ID" value="ORX44558.1"/>
    <property type="molecule type" value="Genomic_DNA"/>
</dbReference>